<dbReference type="InterPro" id="IPR036915">
    <property type="entry name" value="Cyclin-like_sf"/>
</dbReference>
<dbReference type="InterPro" id="IPR013922">
    <property type="entry name" value="Cyclin_PHO80-like"/>
</dbReference>
<keyword evidence="3" id="KW-0131">Cell cycle</keyword>
<evidence type="ECO:0000256" key="4">
    <source>
        <dbReference type="SAM" id="MobiDB-lite"/>
    </source>
</evidence>
<dbReference type="SUPFAM" id="SSF47954">
    <property type="entry name" value="Cyclin-like"/>
    <property type="match status" value="1"/>
</dbReference>
<evidence type="ECO:0000256" key="2">
    <source>
        <dbReference type="ARBA" id="ARBA00022618"/>
    </source>
</evidence>
<dbReference type="HOGENOM" id="CLU_109133_0_0_1"/>
<dbReference type="GO" id="GO:0051301">
    <property type="term" value="P:cell division"/>
    <property type="evidence" value="ECO:0007669"/>
    <property type="project" value="UniProtKB-KW"/>
</dbReference>
<accession>A0A0E0E9A1</accession>
<dbReference type="PANTHER" id="PTHR15615:SF84">
    <property type="entry name" value="OS05G0327000 PROTEIN"/>
    <property type="match status" value="1"/>
</dbReference>
<proteinExistence type="inferred from homology"/>
<dbReference type="GO" id="GO:0019901">
    <property type="term" value="F:protein kinase binding"/>
    <property type="evidence" value="ECO:0007669"/>
    <property type="project" value="InterPro"/>
</dbReference>
<comment type="similarity">
    <text evidence="1">Belongs to the cyclin family. Cyclin U/P subfamily.</text>
</comment>
<feature type="region of interest" description="Disordered" evidence="4">
    <location>
        <begin position="1"/>
        <end position="26"/>
    </location>
</feature>
<feature type="compositionally biased region" description="Basic and acidic residues" evidence="4">
    <location>
        <begin position="16"/>
        <end position="26"/>
    </location>
</feature>
<reference evidence="5" key="1">
    <citation type="submission" date="2015-04" db="UniProtKB">
        <authorList>
            <consortium name="EnsemblPlants"/>
        </authorList>
    </citation>
    <scope>IDENTIFICATION</scope>
</reference>
<dbReference type="PANTHER" id="PTHR15615">
    <property type="match status" value="1"/>
</dbReference>
<reference evidence="5" key="2">
    <citation type="submission" date="2018-05" db="EMBL/GenBank/DDBJ databases">
        <title>OmerRS3 (Oryza meridionalis Reference Sequence Version 3).</title>
        <authorList>
            <person name="Zhang J."/>
            <person name="Kudrna D."/>
            <person name="Lee S."/>
            <person name="Talag J."/>
            <person name="Welchert J."/>
            <person name="Wing R.A."/>
        </authorList>
    </citation>
    <scope>NUCLEOTIDE SEQUENCE [LARGE SCALE GENOMIC DNA]</scope>
    <source>
        <strain evidence="5">cv. OR44</strain>
    </source>
</reference>
<dbReference type="Gramene" id="OMERI07G06440.1">
    <property type="protein sequence ID" value="OMERI07G06440.1"/>
    <property type="gene ID" value="OMERI07G06440"/>
</dbReference>
<dbReference type="EnsemblPlants" id="OMERI07G06440.1">
    <property type="protein sequence ID" value="OMERI07G06440.1"/>
    <property type="gene ID" value="OMERI07G06440"/>
</dbReference>
<sequence length="249" mass="26858">MAAAATATTTVEVSDDGDHPVLRDDERGIPRSLSLLAAIVEADATRHAAAATRPAESDLVRAFRGGATPTVAIGEFLERIHAFVRLESVRHDIRLQATCYVLAGIYLTRFLRSAAAVEAGIRVDPSTAHRLVAAAVFVGAKFGNTSDMLPTRWTAVFETSSDAAIRAGEMAGLERRFLRAVDYRLFVRSDRFGWFCGAMEQALHRSVSRSRKRTAAEAVEGGGGEDERRRRCSSCVGAYLPPLPAVAAN</sequence>
<protein>
    <submittedName>
        <fullName evidence="5">Uncharacterized protein</fullName>
    </submittedName>
</protein>
<dbReference type="STRING" id="40149.A0A0E0E9A1"/>
<dbReference type="Gene3D" id="1.10.472.10">
    <property type="entry name" value="Cyclin-like"/>
    <property type="match status" value="1"/>
</dbReference>
<keyword evidence="2" id="KW-0132">Cell division</keyword>
<evidence type="ECO:0000313" key="5">
    <source>
        <dbReference type="EnsemblPlants" id="OMERI07G06440.1"/>
    </source>
</evidence>
<evidence type="ECO:0000313" key="6">
    <source>
        <dbReference type="Proteomes" id="UP000008021"/>
    </source>
</evidence>
<dbReference type="AlphaFoldDB" id="A0A0E0E9A1"/>
<dbReference type="eggNOG" id="KOG1674">
    <property type="taxonomic scope" value="Eukaryota"/>
</dbReference>
<name>A0A0E0E9A1_9ORYZ</name>
<feature type="compositionally biased region" description="Low complexity" evidence="4">
    <location>
        <begin position="1"/>
        <end position="10"/>
    </location>
</feature>
<evidence type="ECO:0000256" key="3">
    <source>
        <dbReference type="ARBA" id="ARBA00023306"/>
    </source>
</evidence>
<evidence type="ECO:0000256" key="1">
    <source>
        <dbReference type="ARBA" id="ARBA00007215"/>
    </source>
</evidence>
<keyword evidence="6" id="KW-1185">Reference proteome</keyword>
<dbReference type="Pfam" id="PF08613">
    <property type="entry name" value="Cyclin"/>
    <property type="match status" value="1"/>
</dbReference>
<organism evidence="5">
    <name type="scientific">Oryza meridionalis</name>
    <dbReference type="NCBI Taxonomy" id="40149"/>
    <lineage>
        <taxon>Eukaryota</taxon>
        <taxon>Viridiplantae</taxon>
        <taxon>Streptophyta</taxon>
        <taxon>Embryophyta</taxon>
        <taxon>Tracheophyta</taxon>
        <taxon>Spermatophyta</taxon>
        <taxon>Magnoliopsida</taxon>
        <taxon>Liliopsida</taxon>
        <taxon>Poales</taxon>
        <taxon>Poaceae</taxon>
        <taxon>BOP clade</taxon>
        <taxon>Oryzoideae</taxon>
        <taxon>Oryzeae</taxon>
        <taxon>Oryzinae</taxon>
        <taxon>Oryza</taxon>
    </lineage>
</organism>
<dbReference type="Proteomes" id="UP000008021">
    <property type="component" value="Chromosome 7"/>
</dbReference>